<evidence type="ECO:0000313" key="6">
    <source>
        <dbReference type="Proteomes" id="UP000055590"/>
    </source>
</evidence>
<name>A0A0K1PA76_9BACT</name>
<dbReference type="InterPro" id="IPR041698">
    <property type="entry name" value="Methyltransf_25"/>
</dbReference>
<dbReference type="PANTHER" id="PTHR43464:SF19">
    <property type="entry name" value="UBIQUINONE BIOSYNTHESIS O-METHYLTRANSFERASE, MITOCHONDRIAL"/>
    <property type="match status" value="1"/>
</dbReference>
<keyword evidence="6" id="KW-1185">Reference proteome</keyword>
<evidence type="ECO:0000256" key="1">
    <source>
        <dbReference type="ARBA" id="ARBA00022603"/>
    </source>
</evidence>
<dbReference type="GO" id="GO:0008168">
    <property type="term" value="F:methyltransferase activity"/>
    <property type="evidence" value="ECO:0007669"/>
    <property type="project" value="UniProtKB-KW"/>
</dbReference>
<dbReference type="OrthoDB" id="9765084at2"/>
<accession>A0A0K1PA76</accession>
<keyword evidence="3" id="KW-0949">S-adenosyl-L-methionine</keyword>
<organism evidence="5 6">
    <name type="scientific">Vulgatibacter incomptus</name>
    <dbReference type="NCBI Taxonomy" id="1391653"/>
    <lineage>
        <taxon>Bacteria</taxon>
        <taxon>Pseudomonadati</taxon>
        <taxon>Myxococcota</taxon>
        <taxon>Myxococcia</taxon>
        <taxon>Myxococcales</taxon>
        <taxon>Cystobacterineae</taxon>
        <taxon>Vulgatibacteraceae</taxon>
        <taxon>Vulgatibacter</taxon>
    </lineage>
</organism>
<dbReference type="KEGG" id="vin:AKJ08_0807"/>
<dbReference type="CDD" id="cd02440">
    <property type="entry name" value="AdoMet_MTases"/>
    <property type="match status" value="1"/>
</dbReference>
<reference evidence="5 6" key="1">
    <citation type="submission" date="2015-08" db="EMBL/GenBank/DDBJ databases">
        <authorList>
            <person name="Babu N.S."/>
            <person name="Beckwith C.J."/>
            <person name="Beseler K.G."/>
            <person name="Brison A."/>
            <person name="Carone J.V."/>
            <person name="Caskin T.P."/>
            <person name="Diamond M."/>
            <person name="Durham M.E."/>
            <person name="Foxe J.M."/>
            <person name="Go M."/>
            <person name="Henderson B.A."/>
            <person name="Jones I.B."/>
            <person name="McGettigan J.A."/>
            <person name="Micheletti S.J."/>
            <person name="Nasrallah M.E."/>
            <person name="Ortiz D."/>
            <person name="Piller C.R."/>
            <person name="Privatt S.R."/>
            <person name="Schneider S.L."/>
            <person name="Sharp S."/>
            <person name="Smith T.C."/>
            <person name="Stanton J.D."/>
            <person name="Ullery H.E."/>
            <person name="Wilson R.J."/>
            <person name="Serrano M.G."/>
            <person name="Buck G."/>
            <person name="Lee V."/>
            <person name="Wang Y."/>
            <person name="Carvalho R."/>
            <person name="Voegtly L."/>
            <person name="Shi R."/>
            <person name="Duckworth R."/>
            <person name="Johnson A."/>
            <person name="Loviza R."/>
            <person name="Walstead R."/>
            <person name="Shah Z."/>
            <person name="Kiflezghi M."/>
            <person name="Wade K."/>
            <person name="Ball S.L."/>
            <person name="Bradley K.W."/>
            <person name="Asai D.J."/>
            <person name="Bowman C.A."/>
            <person name="Russell D.A."/>
            <person name="Pope W.H."/>
            <person name="Jacobs-Sera D."/>
            <person name="Hendrix R.W."/>
            <person name="Hatfull G.F."/>
        </authorList>
    </citation>
    <scope>NUCLEOTIDE SEQUENCE [LARGE SCALE GENOMIC DNA]</scope>
    <source>
        <strain evidence="5 6">DSM 27710</strain>
    </source>
</reference>
<dbReference type="GO" id="GO:0032259">
    <property type="term" value="P:methylation"/>
    <property type="evidence" value="ECO:0007669"/>
    <property type="project" value="UniProtKB-KW"/>
</dbReference>
<proteinExistence type="predicted"/>
<dbReference type="SUPFAM" id="SSF53335">
    <property type="entry name" value="S-adenosyl-L-methionine-dependent methyltransferases"/>
    <property type="match status" value="1"/>
</dbReference>
<evidence type="ECO:0000256" key="3">
    <source>
        <dbReference type="ARBA" id="ARBA00022691"/>
    </source>
</evidence>
<evidence type="ECO:0000259" key="4">
    <source>
        <dbReference type="Pfam" id="PF13649"/>
    </source>
</evidence>
<sequence>MSAMAKLVMQKFYRQANGRPELVPWHRDEPEGVLIDAIEARNGRGRVLDVGCGTGAFAVWMAERGMEVTALDLFPEALDMGRALAAKKGVAVEFVCADLFDYAPERPFDVVLDSGCLHSLVGGSVAVYKRQVLRWLAPGGELVLGHWGKRHAFDWRPIGPRRRSEATIRKIFAPELIPTHTEVVDFETPLPFGPVVRGIGYRFVRAS</sequence>
<protein>
    <submittedName>
        <fullName evidence="5">Methyltransferase</fullName>
    </submittedName>
</protein>
<evidence type="ECO:0000256" key="2">
    <source>
        <dbReference type="ARBA" id="ARBA00022679"/>
    </source>
</evidence>
<feature type="domain" description="Methyltransferase" evidence="4">
    <location>
        <begin position="47"/>
        <end position="140"/>
    </location>
</feature>
<dbReference type="AlphaFoldDB" id="A0A0K1PA76"/>
<dbReference type="STRING" id="1391653.AKJ08_0807"/>
<dbReference type="InterPro" id="IPR029063">
    <property type="entry name" value="SAM-dependent_MTases_sf"/>
</dbReference>
<dbReference type="PANTHER" id="PTHR43464">
    <property type="entry name" value="METHYLTRANSFERASE"/>
    <property type="match status" value="1"/>
</dbReference>
<dbReference type="Proteomes" id="UP000055590">
    <property type="component" value="Chromosome"/>
</dbReference>
<dbReference type="EMBL" id="CP012332">
    <property type="protein sequence ID" value="AKU90420.1"/>
    <property type="molecule type" value="Genomic_DNA"/>
</dbReference>
<dbReference type="Gene3D" id="3.40.50.150">
    <property type="entry name" value="Vaccinia Virus protein VP39"/>
    <property type="match status" value="1"/>
</dbReference>
<gene>
    <name evidence="5" type="ORF">AKJ08_0807</name>
</gene>
<dbReference type="Pfam" id="PF13649">
    <property type="entry name" value="Methyltransf_25"/>
    <property type="match status" value="1"/>
</dbReference>
<keyword evidence="1 5" id="KW-0489">Methyltransferase</keyword>
<evidence type="ECO:0000313" key="5">
    <source>
        <dbReference type="EMBL" id="AKU90420.1"/>
    </source>
</evidence>
<keyword evidence="2 5" id="KW-0808">Transferase</keyword>
<dbReference type="RefSeq" id="WP_082342668.1">
    <property type="nucleotide sequence ID" value="NZ_CP012332.1"/>
</dbReference>